<dbReference type="AlphaFoldDB" id="A0A0W8F375"/>
<dbReference type="EMBL" id="LNQE01001559">
    <property type="protein sequence ID" value="KUG15370.1"/>
    <property type="molecule type" value="Genomic_DNA"/>
</dbReference>
<gene>
    <name evidence="1" type="ORF">ASZ90_014948</name>
</gene>
<accession>A0A0W8F375</accession>
<protein>
    <submittedName>
        <fullName evidence="1">Abc-type nitrate/sulfonate/bicarbonate transport system, periplasmic component</fullName>
    </submittedName>
</protein>
<organism evidence="1">
    <name type="scientific">hydrocarbon metagenome</name>
    <dbReference type="NCBI Taxonomy" id="938273"/>
    <lineage>
        <taxon>unclassified sequences</taxon>
        <taxon>metagenomes</taxon>
        <taxon>ecological metagenomes</taxon>
    </lineage>
</organism>
<evidence type="ECO:0000313" key="1">
    <source>
        <dbReference type="EMBL" id="KUG15370.1"/>
    </source>
</evidence>
<dbReference type="Pfam" id="PF13379">
    <property type="entry name" value="NMT1_2"/>
    <property type="match status" value="1"/>
</dbReference>
<comment type="caution">
    <text evidence="1">The sequence shown here is derived from an EMBL/GenBank/DDBJ whole genome shotgun (WGS) entry which is preliminary data.</text>
</comment>
<dbReference type="SUPFAM" id="SSF53850">
    <property type="entry name" value="Periplasmic binding protein-like II"/>
    <property type="match status" value="1"/>
</dbReference>
<dbReference type="Gene3D" id="3.40.190.10">
    <property type="entry name" value="Periplasmic binding protein-like II"/>
    <property type="match status" value="2"/>
</dbReference>
<dbReference type="PANTHER" id="PTHR30024:SF42">
    <property type="entry name" value="ALIPHATIC SULFONATES-BINDING PROTEIN-RELATED"/>
    <property type="match status" value="1"/>
</dbReference>
<reference evidence="1" key="1">
    <citation type="journal article" date="2015" name="Proc. Natl. Acad. Sci. U.S.A.">
        <title>Networks of energetic and metabolic interactions define dynamics in microbial communities.</title>
        <authorList>
            <person name="Embree M."/>
            <person name="Liu J.K."/>
            <person name="Al-Bassam M.M."/>
            <person name="Zengler K."/>
        </authorList>
    </citation>
    <scope>NUCLEOTIDE SEQUENCE</scope>
</reference>
<dbReference type="PANTHER" id="PTHR30024">
    <property type="entry name" value="ALIPHATIC SULFONATES-BINDING PROTEIN-RELATED"/>
    <property type="match status" value="1"/>
</dbReference>
<sequence>MIQEPGIIRIGYLSTVYHTSFLLKGTGVLQQSGIAAAWTMFASGPDMVHAMSEGDLDLGFIGLPPVIIGRDQGADFSCIAGGHIEGTVLVAGVEVRTLKECSGIPDLLSQFQGRAIGCPPKGSIHDVIIRALLWEYEIADVRVINYPWADFIPDALARGEIAAGAGTPALAVAACRYADAKIVGPPESLWPYNPSYGIVIPGDTAASPGLLSRFLIAHEAACEQIRHDPSGCARVVSAETGMVDLDFVLAAYRVSPKFCAALPDEYLASTMQFARALGYLGYISAPVREDQLFDLSLIRKIHPCPPHYQAGLATT</sequence>
<proteinExistence type="predicted"/>
<name>A0A0W8F375_9ZZZZ</name>